<feature type="transmembrane region" description="Helical" evidence="7">
    <location>
        <begin position="246"/>
        <end position="268"/>
    </location>
</feature>
<feature type="transmembrane region" description="Helical" evidence="7">
    <location>
        <begin position="135"/>
        <end position="157"/>
    </location>
</feature>
<comment type="similarity">
    <text evidence="7">Belongs to the binding-protein-dependent transport system permease family.</text>
</comment>
<keyword evidence="5 7" id="KW-1133">Transmembrane helix</keyword>
<feature type="domain" description="ABC transmembrane type-1" evidence="8">
    <location>
        <begin position="70"/>
        <end position="264"/>
    </location>
</feature>
<reference evidence="9 10" key="1">
    <citation type="submission" date="2024-02" db="EMBL/GenBank/DDBJ databases">
        <authorList>
            <person name="Saticioglu I.B."/>
        </authorList>
    </citation>
    <scope>NUCLEOTIDE SEQUENCE [LARGE SCALE GENOMIC DNA]</scope>
    <source>
        <strain evidence="9 10">Mu-86</strain>
    </source>
</reference>
<dbReference type="PANTHER" id="PTHR43744">
    <property type="entry name" value="ABC TRANSPORTER PERMEASE PROTEIN MG189-RELATED-RELATED"/>
    <property type="match status" value="1"/>
</dbReference>
<evidence type="ECO:0000256" key="7">
    <source>
        <dbReference type="RuleBase" id="RU363032"/>
    </source>
</evidence>
<dbReference type="EMBL" id="JBBDGL010000001">
    <property type="protein sequence ID" value="MEJ1154468.1"/>
    <property type="molecule type" value="Genomic_DNA"/>
</dbReference>
<evidence type="ECO:0000256" key="5">
    <source>
        <dbReference type="ARBA" id="ARBA00022989"/>
    </source>
</evidence>
<dbReference type="RefSeq" id="WP_337336905.1">
    <property type="nucleotide sequence ID" value="NZ_JBBDGL010000001.1"/>
</dbReference>
<evidence type="ECO:0000256" key="6">
    <source>
        <dbReference type="ARBA" id="ARBA00023136"/>
    </source>
</evidence>
<sequence length="279" mass="30386">MATTVDEDRLPLRTRRVDRILIYGFLIVFAAAFLAPLINAVQLSVAVGGIGNYWSVLTRDLNGVSIPQTFLNSAIIAVMHAFLVCSIGALAAYAFSTIDFRGREPMYYGVLLFLAVPATSMLVPVYFITGTLSMFNTYIGVAMPEAVLTLPFAVLLLRNRMGDIPKEIVEAAVIDRANHFHIFWHVALPLTRGPLANLAALSVMWSLQDFLFPSFILRSPELATAAQAVQVIKSAFAPTPLESSQYFAALVLLGVPALVIIIFAFRFVTKGMASGGLKE</sequence>
<evidence type="ECO:0000256" key="3">
    <source>
        <dbReference type="ARBA" id="ARBA00022475"/>
    </source>
</evidence>
<protein>
    <submittedName>
        <fullName evidence="9">Carbohydrate ABC transporter permease</fullName>
    </submittedName>
</protein>
<dbReference type="SUPFAM" id="SSF161098">
    <property type="entry name" value="MetI-like"/>
    <property type="match status" value="1"/>
</dbReference>
<evidence type="ECO:0000259" key="8">
    <source>
        <dbReference type="PROSITE" id="PS50928"/>
    </source>
</evidence>
<gene>
    <name evidence="9" type="ORF">WDU96_02505</name>
</gene>
<keyword evidence="2 7" id="KW-0813">Transport</keyword>
<dbReference type="PROSITE" id="PS50928">
    <property type="entry name" value="ABC_TM1"/>
    <property type="match status" value="1"/>
</dbReference>
<evidence type="ECO:0000313" key="9">
    <source>
        <dbReference type="EMBL" id="MEJ1154468.1"/>
    </source>
</evidence>
<feature type="transmembrane region" description="Helical" evidence="7">
    <location>
        <begin position="70"/>
        <end position="95"/>
    </location>
</feature>
<feature type="transmembrane region" description="Helical" evidence="7">
    <location>
        <begin position="107"/>
        <end position="129"/>
    </location>
</feature>
<keyword evidence="6 7" id="KW-0472">Membrane</keyword>
<dbReference type="CDD" id="cd06261">
    <property type="entry name" value="TM_PBP2"/>
    <property type="match status" value="1"/>
</dbReference>
<comment type="caution">
    <text evidence="9">The sequence shown here is derived from an EMBL/GenBank/DDBJ whole genome shotgun (WGS) entry which is preliminary data.</text>
</comment>
<organism evidence="9 10">
    <name type="scientific">Microbacterium marmarense</name>
    <dbReference type="NCBI Taxonomy" id="3122051"/>
    <lineage>
        <taxon>Bacteria</taxon>
        <taxon>Bacillati</taxon>
        <taxon>Actinomycetota</taxon>
        <taxon>Actinomycetes</taxon>
        <taxon>Micrococcales</taxon>
        <taxon>Microbacteriaceae</taxon>
        <taxon>Microbacterium</taxon>
    </lineage>
</organism>
<dbReference type="Proteomes" id="UP001368654">
    <property type="component" value="Unassembled WGS sequence"/>
</dbReference>
<evidence type="ECO:0000256" key="1">
    <source>
        <dbReference type="ARBA" id="ARBA00004651"/>
    </source>
</evidence>
<dbReference type="Gene3D" id="1.10.3720.10">
    <property type="entry name" value="MetI-like"/>
    <property type="match status" value="1"/>
</dbReference>
<accession>A0ABU8LQD4</accession>
<proteinExistence type="inferred from homology"/>
<feature type="transmembrane region" description="Helical" evidence="7">
    <location>
        <begin position="20"/>
        <end position="50"/>
    </location>
</feature>
<keyword evidence="3" id="KW-1003">Cell membrane</keyword>
<name>A0ABU8LQD4_9MICO</name>
<dbReference type="PANTHER" id="PTHR43744:SF8">
    <property type="entry name" value="SN-GLYCEROL-3-PHOSPHATE TRANSPORT SYSTEM PERMEASE PROTEIN UGPE"/>
    <property type="match status" value="1"/>
</dbReference>
<evidence type="ECO:0000256" key="4">
    <source>
        <dbReference type="ARBA" id="ARBA00022692"/>
    </source>
</evidence>
<keyword evidence="10" id="KW-1185">Reference proteome</keyword>
<dbReference type="InterPro" id="IPR035906">
    <property type="entry name" value="MetI-like_sf"/>
</dbReference>
<dbReference type="InterPro" id="IPR000515">
    <property type="entry name" value="MetI-like"/>
</dbReference>
<keyword evidence="4 7" id="KW-0812">Transmembrane</keyword>
<dbReference type="Pfam" id="PF00528">
    <property type="entry name" value="BPD_transp_1"/>
    <property type="match status" value="1"/>
</dbReference>
<evidence type="ECO:0000313" key="10">
    <source>
        <dbReference type="Proteomes" id="UP001368654"/>
    </source>
</evidence>
<evidence type="ECO:0000256" key="2">
    <source>
        <dbReference type="ARBA" id="ARBA00022448"/>
    </source>
</evidence>
<comment type="subcellular location">
    <subcellularLocation>
        <location evidence="1 7">Cell membrane</location>
        <topology evidence="1 7">Multi-pass membrane protein</topology>
    </subcellularLocation>
</comment>